<evidence type="ECO:0000313" key="4">
    <source>
        <dbReference type="Proteomes" id="UP001519641"/>
    </source>
</evidence>
<keyword evidence="4" id="KW-1185">Reference proteome</keyword>
<dbReference type="RefSeq" id="WP_214543910.1">
    <property type="nucleotide sequence ID" value="NZ_JAHEWS010000005.1"/>
</dbReference>
<sequence length="182" mass="18366">MDITKTIRRNRSLLAVATAVVLLPAVLTGCSSGGPGGGPTDTTGTAAAGVTLAECMRDRGYDMPDPGNGGPTVQLSAPDGVDEEQYRDDLTGCLDDAAGAGEADAAKPAPGMAGKALEAAACIREHGFSDYPDDEEGWIAYQPEDEAAFDEVARSCDDRVFGSSGQGSSGQGSGSSGEDADS</sequence>
<evidence type="ECO:0000256" key="1">
    <source>
        <dbReference type="SAM" id="MobiDB-lite"/>
    </source>
</evidence>
<organism evidence="3 4">
    <name type="scientific">Curtobacterium aurantiacum</name>
    <dbReference type="NCBI Taxonomy" id="3236919"/>
    <lineage>
        <taxon>Bacteria</taxon>
        <taxon>Bacillati</taxon>
        <taxon>Actinomycetota</taxon>
        <taxon>Actinomycetes</taxon>
        <taxon>Micrococcales</taxon>
        <taxon>Microbacteriaceae</taxon>
        <taxon>Curtobacterium</taxon>
    </lineage>
</organism>
<evidence type="ECO:0000313" key="3">
    <source>
        <dbReference type="EMBL" id="MBT1587186.1"/>
    </source>
</evidence>
<gene>
    <name evidence="3" type="ORF">KK097_05080</name>
</gene>
<protein>
    <recommendedName>
        <fullName evidence="5">Septum formation-related domain-containing protein</fullName>
    </recommendedName>
</protein>
<evidence type="ECO:0000256" key="2">
    <source>
        <dbReference type="SAM" id="SignalP"/>
    </source>
</evidence>
<feature type="compositionally biased region" description="Gly residues" evidence="1">
    <location>
        <begin position="164"/>
        <end position="175"/>
    </location>
</feature>
<evidence type="ECO:0008006" key="5">
    <source>
        <dbReference type="Google" id="ProtNLM"/>
    </source>
</evidence>
<feature type="signal peptide" evidence="2">
    <location>
        <begin position="1"/>
        <end position="33"/>
    </location>
</feature>
<dbReference type="PROSITE" id="PS51257">
    <property type="entry name" value="PROKAR_LIPOPROTEIN"/>
    <property type="match status" value="1"/>
</dbReference>
<comment type="caution">
    <text evidence="3">The sequence shown here is derived from an EMBL/GenBank/DDBJ whole genome shotgun (WGS) entry which is preliminary data.</text>
</comment>
<keyword evidence="2" id="KW-0732">Signal</keyword>
<dbReference type="EMBL" id="JAHEWS010000005">
    <property type="protein sequence ID" value="MBT1587186.1"/>
    <property type="molecule type" value="Genomic_DNA"/>
</dbReference>
<reference evidence="3 4" key="1">
    <citation type="submission" date="2021-05" db="EMBL/GenBank/DDBJ databases">
        <title>Whole genome sequence of Curtobacterium flaccumfaciens pv. flaccumfaciens strain CFBP 8819.</title>
        <authorList>
            <person name="Osdaghi E."/>
            <person name="Taghouti G."/>
            <person name="Portier P."/>
            <person name="Fazliarab A."/>
            <person name="Taghavi S.M."/>
            <person name="Briand M."/>
            <person name="Le-Saux M."/>
            <person name="Jacques M.-A."/>
        </authorList>
    </citation>
    <scope>NUCLEOTIDE SEQUENCE [LARGE SCALE GENOMIC DNA]</scope>
    <source>
        <strain evidence="3 4">CFBP 8819</strain>
    </source>
</reference>
<proteinExistence type="predicted"/>
<accession>A0ABS5VCG8</accession>
<feature type="region of interest" description="Disordered" evidence="1">
    <location>
        <begin position="156"/>
        <end position="182"/>
    </location>
</feature>
<dbReference type="Proteomes" id="UP001519641">
    <property type="component" value="Unassembled WGS sequence"/>
</dbReference>
<feature type="chain" id="PRO_5046032385" description="Septum formation-related domain-containing protein" evidence="2">
    <location>
        <begin position="34"/>
        <end position="182"/>
    </location>
</feature>
<name>A0ABS5VCG8_9MICO</name>